<dbReference type="Pfam" id="PF01048">
    <property type="entry name" value="PNP_UDP_1"/>
    <property type="match status" value="1"/>
</dbReference>
<evidence type="ECO:0000313" key="3">
    <source>
        <dbReference type="Proteomes" id="UP000070520"/>
    </source>
</evidence>
<keyword evidence="3" id="KW-1185">Reference proteome</keyword>
<dbReference type="GO" id="GO:0005829">
    <property type="term" value="C:cytosol"/>
    <property type="evidence" value="ECO:0007669"/>
    <property type="project" value="TreeGrafter"/>
</dbReference>
<accession>A0A133V221</accession>
<dbReference type="InterPro" id="IPR035994">
    <property type="entry name" value="Nucleoside_phosphorylase_sf"/>
</dbReference>
<dbReference type="SUPFAM" id="SSF53167">
    <property type="entry name" value="Purine and uridine phosphorylases"/>
    <property type="match status" value="1"/>
</dbReference>
<dbReference type="PANTHER" id="PTHR43691">
    <property type="entry name" value="URIDINE PHOSPHORYLASE"/>
    <property type="match status" value="1"/>
</dbReference>
<reference evidence="2 3" key="1">
    <citation type="journal article" date="2016" name="Sci. Rep.">
        <title>Metabolic traits of an uncultured archaeal lineage -MSBL1- from brine pools of the Red Sea.</title>
        <authorList>
            <person name="Mwirichia R."/>
            <person name="Alam I."/>
            <person name="Rashid M."/>
            <person name="Vinu M."/>
            <person name="Ba-Alawi W."/>
            <person name="Anthony Kamau A."/>
            <person name="Kamanda Ngugi D."/>
            <person name="Goker M."/>
            <person name="Klenk H.P."/>
            <person name="Bajic V."/>
            <person name="Stingl U."/>
        </authorList>
    </citation>
    <scope>NUCLEOTIDE SEQUENCE [LARGE SCALE GENOMIC DNA]</scope>
    <source>
        <strain evidence="2">SCGC-AAA261C02</strain>
    </source>
</reference>
<dbReference type="GO" id="GO:0009116">
    <property type="term" value="P:nucleoside metabolic process"/>
    <property type="evidence" value="ECO:0007669"/>
    <property type="project" value="InterPro"/>
</dbReference>
<organism evidence="2 3">
    <name type="scientific">candidate division MSBL1 archaeon SCGC-AAA261C02</name>
    <dbReference type="NCBI Taxonomy" id="1698272"/>
    <lineage>
        <taxon>Archaea</taxon>
        <taxon>Methanobacteriati</taxon>
        <taxon>Methanobacteriota</taxon>
        <taxon>candidate division MSBL1</taxon>
    </lineage>
</organism>
<evidence type="ECO:0000259" key="1">
    <source>
        <dbReference type="Pfam" id="PF01048"/>
    </source>
</evidence>
<dbReference type="EMBL" id="LHXW01000003">
    <property type="protein sequence ID" value="KXB00490.1"/>
    <property type="molecule type" value="Genomic_DNA"/>
</dbReference>
<proteinExistence type="predicted"/>
<gene>
    <name evidence="2" type="ORF">AKJ42_00515</name>
</gene>
<feature type="domain" description="Nucleoside phosphorylase" evidence="1">
    <location>
        <begin position="25"/>
        <end position="208"/>
    </location>
</feature>
<dbReference type="GO" id="GO:0003824">
    <property type="term" value="F:catalytic activity"/>
    <property type="evidence" value="ECO:0007669"/>
    <property type="project" value="InterPro"/>
</dbReference>
<comment type="caution">
    <text evidence="2">The sequence shown here is derived from an EMBL/GenBank/DDBJ whole genome shotgun (WGS) entry which is preliminary data.</text>
</comment>
<dbReference type="PANTHER" id="PTHR43691:SF11">
    <property type="entry name" value="FI09636P-RELATED"/>
    <property type="match status" value="1"/>
</dbReference>
<dbReference type="Proteomes" id="UP000070520">
    <property type="component" value="Unassembled WGS sequence"/>
</dbReference>
<dbReference type="InterPro" id="IPR000845">
    <property type="entry name" value="Nucleoside_phosphorylase_d"/>
</dbReference>
<dbReference type="Gene3D" id="3.40.50.1580">
    <property type="entry name" value="Nucleoside phosphorylase domain"/>
    <property type="match status" value="1"/>
</dbReference>
<dbReference type="AlphaFoldDB" id="A0A133V221"/>
<evidence type="ECO:0000313" key="2">
    <source>
        <dbReference type="EMBL" id="KXB00490.1"/>
    </source>
</evidence>
<sequence>MEPITFRTADGKAYHLEIEKLNPNILTGGSPGRIRQIAEYLDDAEVEEGKRGMTVVHGTYKGIPVSGFPTGMGPASTAIVIPEAIESAVEGPLTLLRLGTAGSLQSYVKVGDMAVITGGIRDESTTSAAVGPEFPALSNPELIPIILAVAEKQGYEFGENLWTGITHVKDDLYFKETPQFSPSREIMTPKLKSYKRMGALASSMEYTVYTIMRDFYEGRRAGRILTGGILAIIAAAEEEAAVEVDKKVKKKLVDSMIQTGLDTLVAVDQLRNEKETDLDLTGAITKMIQSPSRFELTK</sequence>
<protein>
    <recommendedName>
        <fullName evidence="1">Nucleoside phosphorylase domain-containing protein</fullName>
    </recommendedName>
</protein>
<name>A0A133V221_9EURY</name>